<proteinExistence type="predicted"/>
<dbReference type="EnsemblPlants" id="Pp3c11_13500V3.1">
    <property type="protein sequence ID" value="PAC:32958437.CDS.1"/>
    <property type="gene ID" value="Pp3c11_13500"/>
</dbReference>
<evidence type="ECO:0000313" key="3">
    <source>
        <dbReference type="EnsemblPlants" id="PAC:32958437.CDS.1"/>
    </source>
</evidence>
<dbReference type="AlphaFoldDB" id="A0A2K1JUM5"/>
<protein>
    <submittedName>
        <fullName evidence="2 3">Uncharacterized protein</fullName>
    </submittedName>
</protein>
<feature type="compositionally biased region" description="Polar residues" evidence="1">
    <location>
        <begin position="355"/>
        <end position="368"/>
    </location>
</feature>
<dbReference type="PANTHER" id="PTHR33785">
    <property type="entry name" value="OS06G0550800 PROTEIN"/>
    <property type="match status" value="1"/>
</dbReference>
<name>A0A2K1JUM5_PHYPA</name>
<evidence type="ECO:0000256" key="1">
    <source>
        <dbReference type="SAM" id="MobiDB-lite"/>
    </source>
</evidence>
<dbReference type="PaxDb" id="3218-PP1S11_159V6.1"/>
<keyword evidence="4" id="KW-1185">Reference proteome</keyword>
<feature type="region of interest" description="Disordered" evidence="1">
    <location>
        <begin position="346"/>
        <end position="368"/>
    </location>
</feature>
<dbReference type="Gramene" id="Pp3c11_13500V3.2">
    <property type="protein sequence ID" value="PAC:32958438.CDS.1"/>
    <property type="gene ID" value="Pp3c11_13500"/>
</dbReference>
<dbReference type="OMA" id="TWASEMA"/>
<dbReference type="RefSeq" id="XP_024389059.1">
    <property type="nucleotide sequence ID" value="XM_024533291.2"/>
</dbReference>
<feature type="region of interest" description="Disordered" evidence="1">
    <location>
        <begin position="266"/>
        <end position="294"/>
    </location>
</feature>
<dbReference type="OrthoDB" id="1911878at2759"/>
<dbReference type="Proteomes" id="UP000006727">
    <property type="component" value="Chromosome 11"/>
</dbReference>
<gene>
    <name evidence="3" type="primary">LOC112288759</name>
    <name evidence="2" type="ORF">PHYPA_014987</name>
</gene>
<evidence type="ECO:0000313" key="4">
    <source>
        <dbReference type="Proteomes" id="UP000006727"/>
    </source>
</evidence>
<evidence type="ECO:0000313" key="2">
    <source>
        <dbReference type="EMBL" id="PNR45216.1"/>
    </source>
</evidence>
<reference evidence="2 4" key="1">
    <citation type="journal article" date="2008" name="Science">
        <title>The Physcomitrella genome reveals evolutionary insights into the conquest of land by plants.</title>
        <authorList>
            <person name="Rensing S."/>
            <person name="Lang D."/>
            <person name="Zimmer A."/>
            <person name="Terry A."/>
            <person name="Salamov A."/>
            <person name="Shapiro H."/>
            <person name="Nishiyama T."/>
            <person name="Perroud P.-F."/>
            <person name="Lindquist E."/>
            <person name="Kamisugi Y."/>
            <person name="Tanahashi T."/>
            <person name="Sakakibara K."/>
            <person name="Fujita T."/>
            <person name="Oishi K."/>
            <person name="Shin-I T."/>
            <person name="Kuroki Y."/>
            <person name="Toyoda A."/>
            <person name="Suzuki Y."/>
            <person name="Hashimoto A."/>
            <person name="Yamaguchi K."/>
            <person name="Sugano A."/>
            <person name="Kohara Y."/>
            <person name="Fujiyama A."/>
            <person name="Anterola A."/>
            <person name="Aoki S."/>
            <person name="Ashton N."/>
            <person name="Barbazuk W.B."/>
            <person name="Barker E."/>
            <person name="Bennetzen J."/>
            <person name="Bezanilla M."/>
            <person name="Blankenship R."/>
            <person name="Cho S.H."/>
            <person name="Dutcher S."/>
            <person name="Estelle M."/>
            <person name="Fawcett J.A."/>
            <person name="Gundlach H."/>
            <person name="Hanada K."/>
            <person name="Heyl A."/>
            <person name="Hicks K.A."/>
            <person name="Hugh J."/>
            <person name="Lohr M."/>
            <person name="Mayer K."/>
            <person name="Melkozernov A."/>
            <person name="Murata T."/>
            <person name="Nelson D."/>
            <person name="Pils B."/>
            <person name="Prigge M."/>
            <person name="Reiss B."/>
            <person name="Renner T."/>
            <person name="Rombauts S."/>
            <person name="Rushton P."/>
            <person name="Sanderfoot A."/>
            <person name="Schween G."/>
            <person name="Shiu S.-H."/>
            <person name="Stueber K."/>
            <person name="Theodoulou F.L."/>
            <person name="Tu H."/>
            <person name="Van de Peer Y."/>
            <person name="Verrier P.J."/>
            <person name="Waters E."/>
            <person name="Wood A."/>
            <person name="Yang L."/>
            <person name="Cove D."/>
            <person name="Cuming A."/>
            <person name="Hasebe M."/>
            <person name="Lucas S."/>
            <person name="Mishler D.B."/>
            <person name="Reski R."/>
            <person name="Grigoriev I."/>
            <person name="Quatrano R.S."/>
            <person name="Boore J.L."/>
        </authorList>
    </citation>
    <scope>NUCLEOTIDE SEQUENCE [LARGE SCALE GENOMIC DNA]</scope>
    <source>
        <strain evidence="3 4">cv. Gransden 2004</strain>
    </source>
</reference>
<dbReference type="PANTHER" id="PTHR33785:SF2">
    <property type="entry name" value="DUF1685 DOMAIN-CONTAINING PROTEIN"/>
    <property type="match status" value="1"/>
</dbReference>
<dbReference type="EMBL" id="ABEU02000011">
    <property type="protein sequence ID" value="PNR45216.1"/>
    <property type="molecule type" value="Genomic_DNA"/>
</dbReference>
<feature type="compositionally biased region" description="Polar residues" evidence="1">
    <location>
        <begin position="281"/>
        <end position="290"/>
    </location>
</feature>
<dbReference type="Gramene" id="Pp3c11_13500V3.1">
    <property type="protein sequence ID" value="PAC:32958437.CDS.1"/>
    <property type="gene ID" value="Pp3c11_13500"/>
</dbReference>
<dbReference type="GeneID" id="112288759"/>
<accession>A0A2K1JUM5</accession>
<sequence length="426" mass="46818">MSDTSPRPALQWYWACREGSTGHSSSLGGVPEARDVAEDVGLSADIAAGGISALPNSSSSGSSCSGSSVRGGCTREETKVAELVLEQLDEQWFHDNVVKWPSSRLGSPPGVIDKDMGSPFRCREIAPVVLSTTQGDVASGTVKPRLRVGERALNPSRSRLEIRRLSDGEQHLKGCVERDPTRRQTLGGEVNPRRFADISNAQLSSVSQTLTKSDTVHQFRYPSEENPLQDFLPLPQLPSGPLMGVTEDEEMENDLFEKILANRPSKLSTINPGRLSRGPLQENSSNNSDQLPIKHAPKAVRRRRLKGTKSLTDLEYEELRGLKDLGFEVSKDDLTPPVVRMFPGLQRQGIPPYNSPQSQSQASVQNTHPNQNVLSQSRFTPVQHLLWPRRPDSPLINTPFLDPSIDMKGQLKTWASEMASIVSTEC</sequence>
<organism evidence="2">
    <name type="scientific">Physcomitrium patens</name>
    <name type="common">Spreading-leaved earth moss</name>
    <name type="synonym">Physcomitrella patens</name>
    <dbReference type="NCBI Taxonomy" id="3218"/>
    <lineage>
        <taxon>Eukaryota</taxon>
        <taxon>Viridiplantae</taxon>
        <taxon>Streptophyta</taxon>
        <taxon>Embryophyta</taxon>
        <taxon>Bryophyta</taxon>
        <taxon>Bryophytina</taxon>
        <taxon>Bryopsida</taxon>
        <taxon>Funariidae</taxon>
        <taxon>Funariales</taxon>
        <taxon>Funariaceae</taxon>
        <taxon>Physcomitrium</taxon>
    </lineage>
</organism>
<reference evidence="2 4" key="2">
    <citation type="journal article" date="2018" name="Plant J.">
        <title>The Physcomitrella patens chromosome-scale assembly reveals moss genome structure and evolution.</title>
        <authorList>
            <person name="Lang D."/>
            <person name="Ullrich K.K."/>
            <person name="Murat F."/>
            <person name="Fuchs J."/>
            <person name="Jenkins J."/>
            <person name="Haas F.B."/>
            <person name="Piednoel M."/>
            <person name="Gundlach H."/>
            <person name="Van Bel M."/>
            <person name="Meyberg R."/>
            <person name="Vives C."/>
            <person name="Morata J."/>
            <person name="Symeonidi A."/>
            <person name="Hiss M."/>
            <person name="Muchero W."/>
            <person name="Kamisugi Y."/>
            <person name="Saleh O."/>
            <person name="Blanc G."/>
            <person name="Decker E.L."/>
            <person name="van Gessel N."/>
            <person name="Grimwood J."/>
            <person name="Hayes R.D."/>
            <person name="Graham S.W."/>
            <person name="Gunter L.E."/>
            <person name="McDaniel S.F."/>
            <person name="Hoernstein S.N.W."/>
            <person name="Larsson A."/>
            <person name="Li F.W."/>
            <person name="Perroud P.F."/>
            <person name="Phillips J."/>
            <person name="Ranjan P."/>
            <person name="Rokshar D.S."/>
            <person name="Rothfels C.J."/>
            <person name="Schneider L."/>
            <person name="Shu S."/>
            <person name="Stevenson D.W."/>
            <person name="Thummler F."/>
            <person name="Tillich M."/>
            <person name="Villarreal Aguilar J.C."/>
            <person name="Widiez T."/>
            <person name="Wong G.K."/>
            <person name="Wymore A."/>
            <person name="Zhang Y."/>
            <person name="Zimmer A.D."/>
            <person name="Quatrano R.S."/>
            <person name="Mayer K.F.X."/>
            <person name="Goodstein D."/>
            <person name="Casacuberta J.M."/>
            <person name="Vandepoele K."/>
            <person name="Reski R."/>
            <person name="Cuming A.C."/>
            <person name="Tuskan G.A."/>
            <person name="Maumus F."/>
            <person name="Salse J."/>
            <person name="Schmutz J."/>
            <person name="Rensing S.A."/>
        </authorList>
    </citation>
    <scope>NUCLEOTIDE SEQUENCE [LARGE SCALE GENOMIC DNA]</scope>
    <source>
        <strain evidence="3 4">cv. Gransden 2004</strain>
    </source>
</reference>
<reference evidence="3" key="3">
    <citation type="submission" date="2020-12" db="UniProtKB">
        <authorList>
            <consortium name="EnsemblPlants"/>
        </authorList>
    </citation>
    <scope>IDENTIFICATION</scope>
</reference>
<dbReference type="EnsemblPlants" id="Pp3c11_13500V3.2">
    <property type="protein sequence ID" value="PAC:32958438.CDS.1"/>
    <property type="gene ID" value="Pp3c11_13500"/>
</dbReference>